<comment type="subunit">
    <text evidence="9">Component of the Sec protein translocase complex. Heterotrimer consisting of SecY, SecE and SecG subunits. The heterotrimers can form oligomers, although 1 heterotrimer is thought to be able to translocate proteins. Interacts with the ribosome. Interacts with SecDF, and other proteins may be involved. Interacts with SecA.</text>
</comment>
<comment type="subcellular location">
    <subcellularLocation>
        <location evidence="9">Cell membrane</location>
        <topology evidence="9">Single-pass membrane protein</topology>
    </subcellularLocation>
    <subcellularLocation>
        <location evidence="1">Membrane</location>
    </subcellularLocation>
</comment>
<dbReference type="GO" id="GO:0043952">
    <property type="term" value="P:protein transport by the Sec complex"/>
    <property type="evidence" value="ECO:0007669"/>
    <property type="project" value="UniProtKB-UniRule"/>
</dbReference>
<dbReference type="PROSITE" id="PS01067">
    <property type="entry name" value="SECE_SEC61G"/>
    <property type="match status" value="1"/>
</dbReference>
<evidence type="ECO:0000256" key="4">
    <source>
        <dbReference type="ARBA" id="ARBA00022692"/>
    </source>
</evidence>
<dbReference type="EMBL" id="PEYT01000025">
    <property type="protein sequence ID" value="PIS22918.1"/>
    <property type="molecule type" value="Genomic_DNA"/>
</dbReference>
<protein>
    <recommendedName>
        <fullName evidence="9">Protein translocase subunit SecE</fullName>
    </recommendedName>
</protein>
<dbReference type="GO" id="GO:0006605">
    <property type="term" value="P:protein targeting"/>
    <property type="evidence" value="ECO:0007669"/>
    <property type="project" value="UniProtKB-UniRule"/>
</dbReference>
<evidence type="ECO:0000313" key="11">
    <source>
        <dbReference type="Proteomes" id="UP000230340"/>
    </source>
</evidence>
<organism evidence="10 11">
    <name type="scientific">candidate division WWE3 bacterium CG08_land_8_20_14_0_20_40_13</name>
    <dbReference type="NCBI Taxonomy" id="1975084"/>
    <lineage>
        <taxon>Bacteria</taxon>
        <taxon>Katanobacteria</taxon>
    </lineage>
</organism>
<dbReference type="Pfam" id="PF00584">
    <property type="entry name" value="SecE"/>
    <property type="match status" value="1"/>
</dbReference>
<comment type="function">
    <text evidence="9">Essential subunit of the Sec protein translocation channel SecYEG. Clamps together the 2 halves of SecY. May contact the channel plug during translocation.</text>
</comment>
<comment type="similarity">
    <text evidence="9">Belongs to the SecE/SEC61-gamma family.</text>
</comment>
<dbReference type="AlphaFoldDB" id="A0A2H0XFM3"/>
<keyword evidence="5 9" id="KW-0653">Protein transport</keyword>
<gene>
    <name evidence="9" type="primary">secE</name>
    <name evidence="10" type="ORF">COT49_02890</name>
</gene>
<dbReference type="InterPro" id="IPR001901">
    <property type="entry name" value="Translocase_SecE/Sec61-g"/>
</dbReference>
<comment type="caution">
    <text evidence="10">The sequence shown here is derived from an EMBL/GenBank/DDBJ whole genome shotgun (WGS) entry which is preliminary data.</text>
</comment>
<keyword evidence="6 9" id="KW-1133">Transmembrane helix</keyword>
<dbReference type="Proteomes" id="UP000230340">
    <property type="component" value="Unassembled WGS sequence"/>
</dbReference>
<keyword evidence="4 9" id="KW-0812">Transmembrane</keyword>
<dbReference type="GO" id="GO:0009306">
    <property type="term" value="P:protein secretion"/>
    <property type="evidence" value="ECO:0007669"/>
    <property type="project" value="UniProtKB-UniRule"/>
</dbReference>
<dbReference type="PANTHER" id="PTHR33910:SF1">
    <property type="entry name" value="PROTEIN TRANSLOCASE SUBUNIT SECE"/>
    <property type="match status" value="1"/>
</dbReference>
<keyword evidence="2 9" id="KW-0813">Transport</keyword>
<dbReference type="InterPro" id="IPR005807">
    <property type="entry name" value="SecE_bac"/>
</dbReference>
<evidence type="ECO:0000256" key="8">
    <source>
        <dbReference type="ARBA" id="ARBA00023136"/>
    </source>
</evidence>
<proteinExistence type="inferred from homology"/>
<evidence type="ECO:0000256" key="6">
    <source>
        <dbReference type="ARBA" id="ARBA00022989"/>
    </source>
</evidence>
<evidence type="ECO:0000256" key="5">
    <source>
        <dbReference type="ARBA" id="ARBA00022927"/>
    </source>
</evidence>
<keyword evidence="7 9" id="KW-0811">Translocation</keyword>
<dbReference type="NCBIfam" id="TIGR00964">
    <property type="entry name" value="secE_bact"/>
    <property type="match status" value="1"/>
</dbReference>
<name>A0A2H0XFM3_UNCKA</name>
<keyword evidence="8 9" id="KW-0472">Membrane</keyword>
<evidence type="ECO:0000313" key="10">
    <source>
        <dbReference type="EMBL" id="PIS22918.1"/>
    </source>
</evidence>
<evidence type="ECO:0000256" key="2">
    <source>
        <dbReference type="ARBA" id="ARBA00022448"/>
    </source>
</evidence>
<dbReference type="Gene3D" id="1.20.5.1030">
    <property type="entry name" value="Preprotein translocase secy subunit"/>
    <property type="match status" value="1"/>
</dbReference>
<keyword evidence="3 9" id="KW-1003">Cell membrane</keyword>
<dbReference type="GO" id="GO:0008320">
    <property type="term" value="F:protein transmembrane transporter activity"/>
    <property type="evidence" value="ECO:0007669"/>
    <property type="project" value="UniProtKB-UniRule"/>
</dbReference>
<sequence length="61" mass="6907">MKNPVLSYIKEVRNELFKVSWPTKKETVRLTTIVVVVSVVVAAYLGALDFVFSLVLKLILK</sequence>
<feature type="transmembrane region" description="Helical" evidence="9">
    <location>
        <begin position="30"/>
        <end position="56"/>
    </location>
</feature>
<dbReference type="PANTHER" id="PTHR33910">
    <property type="entry name" value="PROTEIN TRANSLOCASE SUBUNIT SECE"/>
    <property type="match status" value="1"/>
</dbReference>
<dbReference type="InterPro" id="IPR038379">
    <property type="entry name" value="SecE_sf"/>
</dbReference>
<dbReference type="GO" id="GO:0005886">
    <property type="term" value="C:plasma membrane"/>
    <property type="evidence" value="ECO:0007669"/>
    <property type="project" value="UniProtKB-SubCell"/>
</dbReference>
<evidence type="ECO:0000256" key="9">
    <source>
        <dbReference type="HAMAP-Rule" id="MF_00422"/>
    </source>
</evidence>
<evidence type="ECO:0000256" key="1">
    <source>
        <dbReference type="ARBA" id="ARBA00004370"/>
    </source>
</evidence>
<reference evidence="11" key="1">
    <citation type="submission" date="2017-09" db="EMBL/GenBank/DDBJ databases">
        <title>Depth-based differentiation of microbial function through sediment-hosted aquifers and enrichment of novel symbionts in the deep terrestrial subsurface.</title>
        <authorList>
            <person name="Probst A.J."/>
            <person name="Ladd B."/>
            <person name="Jarett J.K."/>
            <person name="Geller-Mcgrath D.E."/>
            <person name="Sieber C.M.K."/>
            <person name="Emerson J.B."/>
            <person name="Anantharaman K."/>
            <person name="Thomas B.C."/>
            <person name="Malmstrom R."/>
            <person name="Stieglmeier M."/>
            <person name="Klingl A."/>
            <person name="Woyke T."/>
            <person name="Ryan C.M."/>
            <person name="Banfield J.F."/>
        </authorList>
    </citation>
    <scope>NUCLEOTIDE SEQUENCE [LARGE SCALE GENOMIC DNA]</scope>
</reference>
<dbReference type="HAMAP" id="MF_00422">
    <property type="entry name" value="SecE"/>
    <property type="match status" value="1"/>
</dbReference>
<evidence type="ECO:0000256" key="3">
    <source>
        <dbReference type="ARBA" id="ARBA00022475"/>
    </source>
</evidence>
<accession>A0A2H0XFM3</accession>
<evidence type="ECO:0000256" key="7">
    <source>
        <dbReference type="ARBA" id="ARBA00023010"/>
    </source>
</evidence>
<dbReference type="GO" id="GO:0065002">
    <property type="term" value="P:intracellular protein transmembrane transport"/>
    <property type="evidence" value="ECO:0007669"/>
    <property type="project" value="UniProtKB-UniRule"/>
</dbReference>